<evidence type="ECO:0000313" key="2">
    <source>
        <dbReference type="EMBL" id="KAG8225317.1"/>
    </source>
</evidence>
<evidence type="ECO:0000256" key="1">
    <source>
        <dbReference type="SAM" id="Phobius"/>
    </source>
</evidence>
<keyword evidence="1" id="KW-1133">Transmembrane helix</keyword>
<dbReference type="AlphaFoldDB" id="A0A8K0JZ56"/>
<protein>
    <submittedName>
        <fullName evidence="2">Uncharacterized protein</fullName>
    </submittedName>
</protein>
<sequence>MLDKINYLLPVVVGAAGLSLYAYFEYKTWLKQKKSEITDDDKVSHKLMLNKVYASVVIGQVDLIASNSGTDVEVDKRFSEDDVIFSLIIKGKKENVREAESFINRIIEAAPEMTSAMLEIPKVNIDQINQSTITQIICCFPLF</sequence>
<reference evidence="2" key="1">
    <citation type="submission" date="2013-04" db="EMBL/GenBank/DDBJ databases">
        <authorList>
            <person name="Qu J."/>
            <person name="Murali S.C."/>
            <person name="Bandaranaike D."/>
            <person name="Bellair M."/>
            <person name="Blankenburg K."/>
            <person name="Chao H."/>
            <person name="Dinh H."/>
            <person name="Doddapaneni H."/>
            <person name="Downs B."/>
            <person name="Dugan-Rocha S."/>
            <person name="Elkadiri S."/>
            <person name="Gnanaolivu R.D."/>
            <person name="Hernandez B."/>
            <person name="Javaid M."/>
            <person name="Jayaseelan J.C."/>
            <person name="Lee S."/>
            <person name="Li M."/>
            <person name="Ming W."/>
            <person name="Munidasa M."/>
            <person name="Muniz J."/>
            <person name="Nguyen L."/>
            <person name="Ongeri F."/>
            <person name="Osuji N."/>
            <person name="Pu L.-L."/>
            <person name="Puazo M."/>
            <person name="Qu C."/>
            <person name="Quiroz J."/>
            <person name="Raj R."/>
            <person name="Weissenberger G."/>
            <person name="Xin Y."/>
            <person name="Zou X."/>
            <person name="Han Y."/>
            <person name="Richards S."/>
            <person name="Worley K."/>
            <person name="Muzny D."/>
            <person name="Gibbs R."/>
        </authorList>
    </citation>
    <scope>NUCLEOTIDE SEQUENCE</scope>
    <source>
        <strain evidence="2">Sampled in the wild</strain>
    </source>
</reference>
<name>A0A8K0JZ56_LADFU</name>
<proteinExistence type="predicted"/>
<organism evidence="2 3">
    <name type="scientific">Ladona fulva</name>
    <name type="common">Scarce chaser dragonfly</name>
    <name type="synonym">Libellula fulva</name>
    <dbReference type="NCBI Taxonomy" id="123851"/>
    <lineage>
        <taxon>Eukaryota</taxon>
        <taxon>Metazoa</taxon>
        <taxon>Ecdysozoa</taxon>
        <taxon>Arthropoda</taxon>
        <taxon>Hexapoda</taxon>
        <taxon>Insecta</taxon>
        <taxon>Pterygota</taxon>
        <taxon>Palaeoptera</taxon>
        <taxon>Odonata</taxon>
        <taxon>Epiprocta</taxon>
        <taxon>Anisoptera</taxon>
        <taxon>Libelluloidea</taxon>
        <taxon>Libellulidae</taxon>
        <taxon>Ladona</taxon>
    </lineage>
</organism>
<comment type="caution">
    <text evidence="2">The sequence shown here is derived from an EMBL/GenBank/DDBJ whole genome shotgun (WGS) entry which is preliminary data.</text>
</comment>
<keyword evidence="1" id="KW-0812">Transmembrane</keyword>
<keyword evidence="1" id="KW-0472">Membrane</keyword>
<dbReference type="EMBL" id="KZ308233">
    <property type="protein sequence ID" value="KAG8225317.1"/>
    <property type="molecule type" value="Genomic_DNA"/>
</dbReference>
<evidence type="ECO:0000313" key="3">
    <source>
        <dbReference type="Proteomes" id="UP000792457"/>
    </source>
</evidence>
<reference evidence="2" key="2">
    <citation type="submission" date="2017-10" db="EMBL/GenBank/DDBJ databases">
        <title>Ladona fulva Genome sequencing and assembly.</title>
        <authorList>
            <person name="Murali S."/>
            <person name="Richards S."/>
            <person name="Bandaranaike D."/>
            <person name="Bellair M."/>
            <person name="Blankenburg K."/>
            <person name="Chao H."/>
            <person name="Dinh H."/>
            <person name="Doddapaneni H."/>
            <person name="Dugan-Rocha S."/>
            <person name="Elkadiri S."/>
            <person name="Gnanaolivu R."/>
            <person name="Hernandez B."/>
            <person name="Skinner E."/>
            <person name="Javaid M."/>
            <person name="Lee S."/>
            <person name="Li M."/>
            <person name="Ming W."/>
            <person name="Munidasa M."/>
            <person name="Muniz J."/>
            <person name="Nguyen L."/>
            <person name="Hughes D."/>
            <person name="Osuji N."/>
            <person name="Pu L.-L."/>
            <person name="Puazo M."/>
            <person name="Qu C."/>
            <person name="Quiroz J."/>
            <person name="Raj R."/>
            <person name="Weissenberger G."/>
            <person name="Xin Y."/>
            <person name="Zou X."/>
            <person name="Han Y."/>
            <person name="Worley K."/>
            <person name="Muzny D."/>
            <person name="Gibbs R."/>
        </authorList>
    </citation>
    <scope>NUCLEOTIDE SEQUENCE</scope>
    <source>
        <strain evidence="2">Sampled in the wild</strain>
    </source>
</reference>
<keyword evidence="3" id="KW-1185">Reference proteome</keyword>
<accession>A0A8K0JZ56</accession>
<gene>
    <name evidence="2" type="ORF">J437_LFUL001932</name>
</gene>
<feature type="non-terminal residue" evidence="2">
    <location>
        <position position="1"/>
    </location>
</feature>
<dbReference type="Proteomes" id="UP000792457">
    <property type="component" value="Unassembled WGS sequence"/>
</dbReference>
<feature type="transmembrane region" description="Helical" evidence="1">
    <location>
        <begin position="6"/>
        <end position="24"/>
    </location>
</feature>